<dbReference type="PROSITE" id="PS51352">
    <property type="entry name" value="THIOREDOXIN_2"/>
    <property type="match status" value="1"/>
</dbReference>
<dbReference type="PATRIC" id="fig|1144316.3.peg.1124"/>
<keyword evidence="2" id="KW-0201">Cytochrome c-type biogenesis</keyword>
<evidence type="ECO:0000256" key="4">
    <source>
        <dbReference type="ARBA" id="ARBA00023284"/>
    </source>
</evidence>
<proteinExistence type="predicted"/>
<organism evidence="6 7">
    <name type="scientific">Chryseobacterium populi</name>
    <dbReference type="NCBI Taxonomy" id="1144316"/>
    <lineage>
        <taxon>Bacteria</taxon>
        <taxon>Pseudomonadati</taxon>
        <taxon>Bacteroidota</taxon>
        <taxon>Flavobacteriia</taxon>
        <taxon>Flavobacteriales</taxon>
        <taxon>Weeksellaceae</taxon>
        <taxon>Chryseobacterium group</taxon>
        <taxon>Chryseobacterium</taxon>
    </lineage>
</organism>
<keyword evidence="7" id="KW-1185">Reference proteome</keyword>
<evidence type="ECO:0000256" key="1">
    <source>
        <dbReference type="ARBA" id="ARBA00004196"/>
    </source>
</evidence>
<dbReference type="AlphaFoldDB" id="J3CMA6"/>
<dbReference type="InterPro" id="IPR050553">
    <property type="entry name" value="Thioredoxin_ResA/DsbE_sf"/>
</dbReference>
<dbReference type="Pfam" id="PF00578">
    <property type="entry name" value="AhpC-TSA"/>
    <property type="match status" value="1"/>
</dbReference>
<keyword evidence="3" id="KW-1015">Disulfide bond</keyword>
<dbReference type="GO" id="GO:0016209">
    <property type="term" value="F:antioxidant activity"/>
    <property type="evidence" value="ECO:0007669"/>
    <property type="project" value="InterPro"/>
</dbReference>
<gene>
    <name evidence="6" type="ORF">PMI13_01120</name>
</gene>
<protein>
    <submittedName>
        <fullName evidence="6">Peroxiredoxin</fullName>
    </submittedName>
</protein>
<dbReference type="GO" id="GO:0030313">
    <property type="term" value="C:cell envelope"/>
    <property type="evidence" value="ECO:0007669"/>
    <property type="project" value="UniProtKB-SubCell"/>
</dbReference>
<dbReference type="EMBL" id="AKJY01000014">
    <property type="protein sequence ID" value="EJL74381.1"/>
    <property type="molecule type" value="Genomic_DNA"/>
</dbReference>
<evidence type="ECO:0000259" key="5">
    <source>
        <dbReference type="PROSITE" id="PS51352"/>
    </source>
</evidence>
<feature type="domain" description="Thioredoxin" evidence="5">
    <location>
        <begin position="325"/>
        <end position="472"/>
    </location>
</feature>
<dbReference type="PANTHER" id="PTHR42852:SF6">
    <property type="entry name" value="THIOL:DISULFIDE INTERCHANGE PROTEIN DSBE"/>
    <property type="match status" value="1"/>
</dbReference>
<dbReference type="SUPFAM" id="SSF52833">
    <property type="entry name" value="Thioredoxin-like"/>
    <property type="match status" value="1"/>
</dbReference>
<dbReference type="Proteomes" id="UP000007509">
    <property type="component" value="Unassembled WGS sequence"/>
</dbReference>
<sequence>MMKQLLLVALLIVGGLSAAAGKDSITISGYFRYLTDRDSVTLRVYDYYHTSYNLNAEKIYQAKVKGNSFIFHIPQKGVPQYVDLILPNGTEDSTRNLTLYSYLLTDGDSIHYSDRIKDHFAGKRAEKWRIRNQLEKIYIFYASKASQFEGHSIKSTFSASIMDTLLLRQLALIELYKNTLSRQTYDLLKADAVASTIAAKLTSLSYMNAYNKNAVEDFHDSGITDSLLSSLSRNKEMLYSHDYYSAILGSFKILCFSKKQTFEIQNCYNYIRENFSFQVAEKAITGLLYDNRNRSSDISEIIPEALSWTKDENFKRILSNLQQTRLKGASAKNFELPDPKGKIVKLSDLRGKVLVMDFWYTGCGGCAGLAPKLVKIKKQLSNKDVIFVSISADKSKEIWLKSIKQGIYTDKSNTNLLAEGLRYNHPVLKDYSVTGFPTLILIDKQGKIMNNPVDPGKDEGKSLISIVKQGLAE</sequence>
<dbReference type="GO" id="GO:0017004">
    <property type="term" value="P:cytochrome complex assembly"/>
    <property type="evidence" value="ECO:0007669"/>
    <property type="project" value="UniProtKB-KW"/>
</dbReference>
<dbReference type="Gene3D" id="3.40.30.10">
    <property type="entry name" value="Glutaredoxin"/>
    <property type="match status" value="1"/>
</dbReference>
<evidence type="ECO:0000256" key="3">
    <source>
        <dbReference type="ARBA" id="ARBA00023157"/>
    </source>
</evidence>
<dbReference type="InterPro" id="IPR013766">
    <property type="entry name" value="Thioredoxin_domain"/>
</dbReference>
<dbReference type="GO" id="GO:0016491">
    <property type="term" value="F:oxidoreductase activity"/>
    <property type="evidence" value="ECO:0007669"/>
    <property type="project" value="InterPro"/>
</dbReference>
<accession>J3CMA6</accession>
<evidence type="ECO:0000313" key="6">
    <source>
        <dbReference type="EMBL" id="EJL74381.1"/>
    </source>
</evidence>
<dbReference type="InterPro" id="IPR000866">
    <property type="entry name" value="AhpC/TSA"/>
</dbReference>
<dbReference type="InterPro" id="IPR036249">
    <property type="entry name" value="Thioredoxin-like_sf"/>
</dbReference>
<dbReference type="CDD" id="cd02966">
    <property type="entry name" value="TlpA_like_family"/>
    <property type="match status" value="1"/>
</dbReference>
<evidence type="ECO:0000313" key="7">
    <source>
        <dbReference type="Proteomes" id="UP000007509"/>
    </source>
</evidence>
<evidence type="ECO:0000256" key="2">
    <source>
        <dbReference type="ARBA" id="ARBA00022748"/>
    </source>
</evidence>
<dbReference type="PANTHER" id="PTHR42852">
    <property type="entry name" value="THIOL:DISULFIDE INTERCHANGE PROTEIN DSBE"/>
    <property type="match status" value="1"/>
</dbReference>
<dbReference type="OrthoDB" id="9815205at2"/>
<reference evidence="6 7" key="1">
    <citation type="journal article" date="2012" name="J. Bacteriol.">
        <title>Twenty-one genome sequences from Pseudomonas species and 19 genome sequences from diverse bacteria isolated from the rhizosphere and endosphere of Populus deltoides.</title>
        <authorList>
            <person name="Brown S.D."/>
            <person name="Utturkar S.M."/>
            <person name="Klingeman D.M."/>
            <person name="Johnson C.M."/>
            <person name="Martin S.L."/>
            <person name="Land M.L."/>
            <person name="Lu T.Y."/>
            <person name="Schadt C.W."/>
            <person name="Doktycz M.J."/>
            <person name="Pelletier D.A."/>
        </authorList>
    </citation>
    <scope>NUCLEOTIDE SEQUENCE [LARGE SCALE GENOMIC DNA]</scope>
    <source>
        <strain evidence="6 7">CF314</strain>
    </source>
</reference>
<name>J3CMA6_9FLAO</name>
<keyword evidence="4" id="KW-0676">Redox-active center</keyword>
<comment type="subcellular location">
    <subcellularLocation>
        <location evidence="1">Cell envelope</location>
    </subcellularLocation>
</comment>
<dbReference type="RefSeq" id="WP_007841471.1">
    <property type="nucleotide sequence ID" value="NZ_AKJY01000014.1"/>
</dbReference>
<comment type="caution">
    <text evidence="6">The sequence shown here is derived from an EMBL/GenBank/DDBJ whole genome shotgun (WGS) entry which is preliminary data.</text>
</comment>